<name>A0A1Z4N4M9_9CYAN</name>
<dbReference type="RefSeq" id="WP_096579623.1">
    <property type="nucleotide sequence ID" value="NZ_CAWNJS010000001.1"/>
</dbReference>
<feature type="coiled-coil region" evidence="1">
    <location>
        <begin position="2"/>
        <end position="29"/>
    </location>
</feature>
<evidence type="ECO:0000313" key="3">
    <source>
        <dbReference type="Proteomes" id="UP000218785"/>
    </source>
</evidence>
<organism evidence="2 3">
    <name type="scientific">Tolypothrix tenuis PCC 7101</name>
    <dbReference type="NCBI Taxonomy" id="231146"/>
    <lineage>
        <taxon>Bacteria</taxon>
        <taxon>Bacillati</taxon>
        <taxon>Cyanobacteriota</taxon>
        <taxon>Cyanophyceae</taxon>
        <taxon>Nostocales</taxon>
        <taxon>Tolypothrichaceae</taxon>
        <taxon>Tolypothrix</taxon>
    </lineage>
</organism>
<dbReference type="EMBL" id="AP018248">
    <property type="protein sequence ID" value="BAZ00612.1"/>
    <property type="molecule type" value="Genomic_DNA"/>
</dbReference>
<keyword evidence="1" id="KW-0175">Coiled coil</keyword>
<sequence length="76" mass="8627">MKEQLEKRLQALTTEYEAGQKAIANLDAQKASLRETLLRISGAIQVLEEELALFNSQQNHKVEKFSHSTLEMISEP</sequence>
<keyword evidence="3" id="KW-1185">Reference proteome</keyword>
<dbReference type="Proteomes" id="UP000218785">
    <property type="component" value="Chromosome"/>
</dbReference>
<accession>A0A1Z4N4M9</accession>
<dbReference type="KEGG" id="ttq:NIES37_46070"/>
<gene>
    <name evidence="2" type="ORF">NIES37_46070</name>
</gene>
<reference evidence="2 3" key="1">
    <citation type="submission" date="2017-06" db="EMBL/GenBank/DDBJ databases">
        <title>Genome sequencing of cyanobaciteial culture collection at National Institute for Environmental Studies (NIES).</title>
        <authorList>
            <person name="Hirose Y."/>
            <person name="Shimura Y."/>
            <person name="Fujisawa T."/>
            <person name="Nakamura Y."/>
            <person name="Kawachi M."/>
        </authorList>
    </citation>
    <scope>NUCLEOTIDE SEQUENCE [LARGE SCALE GENOMIC DNA]</scope>
    <source>
        <strain evidence="2 3">NIES-37</strain>
    </source>
</reference>
<evidence type="ECO:0000256" key="1">
    <source>
        <dbReference type="SAM" id="Coils"/>
    </source>
</evidence>
<proteinExistence type="predicted"/>
<protein>
    <submittedName>
        <fullName evidence="2">Uncharacterized protein</fullName>
    </submittedName>
</protein>
<dbReference type="AlphaFoldDB" id="A0A1Z4N4M9"/>
<evidence type="ECO:0000313" key="2">
    <source>
        <dbReference type="EMBL" id="BAZ00612.1"/>
    </source>
</evidence>